<dbReference type="GO" id="GO:0000976">
    <property type="term" value="F:transcription cis-regulatory region binding"/>
    <property type="evidence" value="ECO:0007669"/>
    <property type="project" value="TreeGrafter"/>
</dbReference>
<evidence type="ECO:0000256" key="2">
    <source>
        <dbReference type="ARBA" id="ARBA00023125"/>
    </source>
</evidence>
<organism evidence="5 6">
    <name type="scientific">Sphingomonas lycopersici</name>
    <dbReference type="NCBI Taxonomy" id="2951807"/>
    <lineage>
        <taxon>Bacteria</taxon>
        <taxon>Pseudomonadati</taxon>
        <taxon>Pseudomonadota</taxon>
        <taxon>Alphaproteobacteria</taxon>
        <taxon>Sphingomonadales</taxon>
        <taxon>Sphingomonadaceae</taxon>
        <taxon>Sphingomonas</taxon>
    </lineage>
</organism>
<dbReference type="CDD" id="cd01392">
    <property type="entry name" value="HTH_LacI"/>
    <property type="match status" value="1"/>
</dbReference>
<dbReference type="SUPFAM" id="SSF53822">
    <property type="entry name" value="Periplasmic binding protein-like I"/>
    <property type="match status" value="1"/>
</dbReference>
<dbReference type="AlphaFoldDB" id="A0AA42CSV2"/>
<keyword evidence="3" id="KW-0804">Transcription</keyword>
<keyword evidence="2 5" id="KW-0238">DNA-binding</keyword>
<evidence type="ECO:0000313" key="5">
    <source>
        <dbReference type="EMBL" id="MCW6533721.1"/>
    </source>
</evidence>
<dbReference type="PROSITE" id="PS50932">
    <property type="entry name" value="HTH_LACI_2"/>
    <property type="match status" value="1"/>
</dbReference>
<dbReference type="InterPro" id="IPR010982">
    <property type="entry name" value="Lambda_DNA-bd_dom_sf"/>
</dbReference>
<dbReference type="InterPro" id="IPR000843">
    <property type="entry name" value="HTH_LacI"/>
</dbReference>
<dbReference type="InterPro" id="IPR046335">
    <property type="entry name" value="LacI/GalR-like_sensor"/>
</dbReference>
<reference evidence="5" key="1">
    <citation type="submission" date="2022-06" db="EMBL/GenBank/DDBJ databases">
        <title>Sphingomonas sp. nov. isolated from rhizosphere soil of tomato.</title>
        <authorList>
            <person name="Dong H."/>
            <person name="Gao R."/>
        </authorList>
    </citation>
    <scope>NUCLEOTIDE SEQUENCE</scope>
    <source>
        <strain evidence="5">MMSM24</strain>
    </source>
</reference>
<comment type="caution">
    <text evidence="5">The sequence shown here is derived from an EMBL/GenBank/DDBJ whole genome shotgun (WGS) entry which is preliminary data.</text>
</comment>
<dbReference type="GO" id="GO:0003700">
    <property type="term" value="F:DNA-binding transcription factor activity"/>
    <property type="evidence" value="ECO:0007669"/>
    <property type="project" value="TreeGrafter"/>
</dbReference>
<dbReference type="Gene3D" id="3.40.50.2300">
    <property type="match status" value="2"/>
</dbReference>
<feature type="domain" description="HTH lacI-type" evidence="4">
    <location>
        <begin position="1"/>
        <end position="53"/>
    </location>
</feature>
<keyword evidence="6" id="KW-1185">Reference proteome</keyword>
<keyword evidence="1" id="KW-0805">Transcription regulation</keyword>
<dbReference type="SUPFAM" id="SSF47413">
    <property type="entry name" value="lambda repressor-like DNA-binding domains"/>
    <property type="match status" value="1"/>
</dbReference>
<evidence type="ECO:0000256" key="3">
    <source>
        <dbReference type="ARBA" id="ARBA00023163"/>
    </source>
</evidence>
<evidence type="ECO:0000256" key="1">
    <source>
        <dbReference type="ARBA" id="ARBA00023015"/>
    </source>
</evidence>
<dbReference type="Pfam" id="PF13377">
    <property type="entry name" value="Peripla_BP_3"/>
    <property type="match status" value="1"/>
</dbReference>
<dbReference type="EMBL" id="JANFAV010000001">
    <property type="protein sequence ID" value="MCW6533721.1"/>
    <property type="molecule type" value="Genomic_DNA"/>
</dbReference>
<dbReference type="RefSeq" id="WP_265267748.1">
    <property type="nucleotide sequence ID" value="NZ_JANFAV010000001.1"/>
</dbReference>
<dbReference type="InterPro" id="IPR028082">
    <property type="entry name" value="Peripla_BP_I"/>
</dbReference>
<dbReference type="Gene3D" id="1.10.260.40">
    <property type="entry name" value="lambda repressor-like DNA-binding domains"/>
    <property type="match status" value="1"/>
</dbReference>
<evidence type="ECO:0000313" key="6">
    <source>
        <dbReference type="Proteomes" id="UP001165565"/>
    </source>
</evidence>
<name>A0AA42CSV2_9SPHN</name>
<dbReference type="Pfam" id="PF00356">
    <property type="entry name" value="LacI"/>
    <property type="match status" value="1"/>
</dbReference>
<dbReference type="SMART" id="SM00354">
    <property type="entry name" value="HTH_LACI"/>
    <property type="match status" value="1"/>
</dbReference>
<dbReference type="PROSITE" id="PS00356">
    <property type="entry name" value="HTH_LACI_1"/>
    <property type="match status" value="1"/>
</dbReference>
<proteinExistence type="predicted"/>
<sequence>MSDVARVAGVSIKSVSRVINDELPVSAKLREKVKSAIATLDYIPNPAARSLAGTRTFVLGILFDNPSPHYTIKIQKGAYKACVETGYHLRIDHIDSALGKDFLIDQLSALLRHSRTDGFVLTPPLTDNRLVLDHLDRSGLPYIRIAPVIDHGRSPEVRIDDTAAAATAAQFLWDKGHRRFGLINGPAAHGAAANRRRGFLERIDQLAPGATVMESNGDFSFASGLAAGRDLLATAKPPSAIFAANDDMAAGLMVACAERGLQVPRAISVIGFDDSWIATSVWPYLTTVHQPIEDMAYTAVRQLLSREVDEPSSIELDYHIVERDSVLPIVLPASSA</sequence>
<accession>A0AA42CSV2</accession>
<dbReference type="CDD" id="cd01545">
    <property type="entry name" value="PBP1_SalR"/>
    <property type="match status" value="1"/>
</dbReference>
<protein>
    <submittedName>
        <fullName evidence="5">LacI family DNA-binding transcriptional regulator</fullName>
    </submittedName>
</protein>
<dbReference type="PANTHER" id="PTHR30146:SF153">
    <property type="entry name" value="LACTOSE OPERON REPRESSOR"/>
    <property type="match status" value="1"/>
</dbReference>
<evidence type="ECO:0000259" key="4">
    <source>
        <dbReference type="PROSITE" id="PS50932"/>
    </source>
</evidence>
<dbReference type="Proteomes" id="UP001165565">
    <property type="component" value="Unassembled WGS sequence"/>
</dbReference>
<dbReference type="PANTHER" id="PTHR30146">
    <property type="entry name" value="LACI-RELATED TRANSCRIPTIONAL REPRESSOR"/>
    <property type="match status" value="1"/>
</dbReference>
<gene>
    <name evidence="5" type="ORF">NEE01_02865</name>
</gene>